<keyword evidence="4 8" id="KW-0812">Transmembrane</keyword>
<keyword evidence="3" id="KW-0997">Cell inner membrane</keyword>
<dbReference type="OrthoDB" id="9810047at2"/>
<dbReference type="AlphaFoldDB" id="A0A1I4ZIT6"/>
<reference evidence="11" key="1">
    <citation type="submission" date="2016-10" db="EMBL/GenBank/DDBJ databases">
        <authorList>
            <person name="Varghese N."/>
            <person name="Submissions S."/>
        </authorList>
    </citation>
    <scope>NUCLEOTIDE SEQUENCE [LARGE SCALE GENOMIC DNA]</scope>
    <source>
        <strain evidence="11">DSM 6150</strain>
    </source>
</reference>
<evidence type="ECO:0000256" key="8">
    <source>
        <dbReference type="SAM" id="Phobius"/>
    </source>
</evidence>
<evidence type="ECO:0000313" key="10">
    <source>
        <dbReference type="EMBL" id="SFN49830.1"/>
    </source>
</evidence>
<dbReference type="Proteomes" id="UP000242869">
    <property type="component" value="Unassembled WGS sequence"/>
</dbReference>
<dbReference type="InterPro" id="IPR024528">
    <property type="entry name" value="ThrE_2"/>
</dbReference>
<accession>A0A1I4ZIT6</accession>
<evidence type="ECO:0000256" key="1">
    <source>
        <dbReference type="ARBA" id="ARBA00004651"/>
    </source>
</evidence>
<evidence type="ECO:0000256" key="4">
    <source>
        <dbReference type="ARBA" id="ARBA00022692"/>
    </source>
</evidence>
<evidence type="ECO:0000256" key="7">
    <source>
        <dbReference type="ARBA" id="ARBA00034125"/>
    </source>
</evidence>
<dbReference type="PANTHER" id="PTHR34390:SF1">
    <property type="entry name" value="SUCCINATE TRANSPORTER SUBUNIT YJJB-RELATED"/>
    <property type="match status" value="1"/>
</dbReference>
<dbReference type="EMBL" id="FOVE01000010">
    <property type="protein sequence ID" value="SFN49830.1"/>
    <property type="molecule type" value="Genomic_DNA"/>
</dbReference>
<gene>
    <name evidence="10" type="ORF">SAMN05660284_01643</name>
</gene>
<dbReference type="STRING" id="83765.SAMN05660284_01643"/>
<keyword evidence="2" id="KW-1003">Cell membrane</keyword>
<keyword evidence="11" id="KW-1185">Reference proteome</keyword>
<comment type="subcellular location">
    <subcellularLocation>
        <location evidence="1">Cell membrane</location>
        <topology evidence="1">Multi-pass membrane protein</topology>
    </subcellularLocation>
</comment>
<evidence type="ECO:0000256" key="3">
    <source>
        <dbReference type="ARBA" id="ARBA00022519"/>
    </source>
</evidence>
<organism evidence="10 11">
    <name type="scientific">Formivibrio citricus</name>
    <dbReference type="NCBI Taxonomy" id="83765"/>
    <lineage>
        <taxon>Bacteria</taxon>
        <taxon>Pseudomonadati</taxon>
        <taxon>Pseudomonadota</taxon>
        <taxon>Betaproteobacteria</taxon>
        <taxon>Neisseriales</taxon>
        <taxon>Chitinibacteraceae</taxon>
        <taxon>Formivibrio</taxon>
    </lineage>
</organism>
<evidence type="ECO:0000256" key="2">
    <source>
        <dbReference type="ARBA" id="ARBA00022475"/>
    </source>
</evidence>
<dbReference type="GO" id="GO:0015744">
    <property type="term" value="P:succinate transport"/>
    <property type="evidence" value="ECO:0007669"/>
    <property type="project" value="TreeGrafter"/>
</dbReference>
<feature type="domain" description="Threonine/Serine exporter ThrE" evidence="9">
    <location>
        <begin position="9"/>
        <end position="148"/>
    </location>
</feature>
<protein>
    <submittedName>
        <fullName evidence="10">Uncharacterized membrane protein YjjB, DUF3815 family</fullName>
    </submittedName>
</protein>
<name>A0A1I4ZIT6_9NEIS</name>
<evidence type="ECO:0000256" key="6">
    <source>
        <dbReference type="ARBA" id="ARBA00023136"/>
    </source>
</evidence>
<comment type="similarity">
    <text evidence="7">Belongs to the ThrE exporter (TC 2.A.79) family.</text>
</comment>
<proteinExistence type="inferred from homology"/>
<keyword evidence="5 8" id="KW-1133">Transmembrane helix</keyword>
<dbReference type="Pfam" id="PF12821">
    <property type="entry name" value="ThrE_2"/>
    <property type="match status" value="1"/>
</dbReference>
<dbReference type="InterPro" id="IPR050539">
    <property type="entry name" value="ThrE_Dicarb/AminoAcid_Exp"/>
</dbReference>
<sequence length="157" mass="16663">MNAWLLELWAAPAALGFALLFNVPKRSLVACCTLAVLGHAVRKGVVDFGGDIVLGSLFGGMVIGFAALWWASRHRMIPTVYSICAAIPMVPGTPMYKAVQALLSIANLTRLPTDAAHSVAQQLLVEAGVNGVKACLILVALVFGIASPILFMPHRRD</sequence>
<feature type="transmembrane region" description="Helical" evidence="8">
    <location>
        <begin position="131"/>
        <end position="151"/>
    </location>
</feature>
<dbReference type="RefSeq" id="WP_091194295.1">
    <property type="nucleotide sequence ID" value="NZ_FOVE01000010.1"/>
</dbReference>
<dbReference type="PANTHER" id="PTHR34390">
    <property type="entry name" value="UPF0442 PROTEIN YJJB-RELATED"/>
    <property type="match status" value="1"/>
</dbReference>
<feature type="transmembrane region" description="Helical" evidence="8">
    <location>
        <begin position="53"/>
        <end position="71"/>
    </location>
</feature>
<evidence type="ECO:0000313" key="11">
    <source>
        <dbReference type="Proteomes" id="UP000242869"/>
    </source>
</evidence>
<keyword evidence="6 8" id="KW-0472">Membrane</keyword>
<dbReference type="GO" id="GO:0005886">
    <property type="term" value="C:plasma membrane"/>
    <property type="evidence" value="ECO:0007669"/>
    <property type="project" value="UniProtKB-SubCell"/>
</dbReference>
<evidence type="ECO:0000259" key="9">
    <source>
        <dbReference type="Pfam" id="PF12821"/>
    </source>
</evidence>
<evidence type="ECO:0000256" key="5">
    <source>
        <dbReference type="ARBA" id="ARBA00022989"/>
    </source>
</evidence>